<dbReference type="InterPro" id="IPR001789">
    <property type="entry name" value="Sig_transdc_resp-reg_receiver"/>
</dbReference>
<name>A0A6P1DYG6_9GAMM</name>
<dbReference type="InterPro" id="IPR039420">
    <property type="entry name" value="WalR-like"/>
</dbReference>
<dbReference type="AlphaFoldDB" id="A0A6P1DYG6"/>
<keyword evidence="1 5" id="KW-0597">Phosphoprotein</keyword>
<feature type="modified residue" description="4-aspartylphosphate" evidence="5">
    <location>
        <position position="61"/>
    </location>
</feature>
<proteinExistence type="predicted"/>
<organism evidence="8 9">
    <name type="scientific">Thiorhodococcus mannitoliphagus</name>
    <dbReference type="NCBI Taxonomy" id="329406"/>
    <lineage>
        <taxon>Bacteria</taxon>
        <taxon>Pseudomonadati</taxon>
        <taxon>Pseudomonadota</taxon>
        <taxon>Gammaproteobacteria</taxon>
        <taxon>Chromatiales</taxon>
        <taxon>Chromatiaceae</taxon>
        <taxon>Thiorhodococcus</taxon>
    </lineage>
</organism>
<protein>
    <submittedName>
        <fullName evidence="8">Response regulator transcription factor</fullName>
    </submittedName>
</protein>
<evidence type="ECO:0000313" key="9">
    <source>
        <dbReference type="Proteomes" id="UP000471640"/>
    </source>
</evidence>
<dbReference type="Pfam" id="PF00196">
    <property type="entry name" value="GerE"/>
    <property type="match status" value="1"/>
</dbReference>
<dbReference type="EMBL" id="JAAIJR010000080">
    <property type="protein sequence ID" value="NEX22051.1"/>
    <property type="molecule type" value="Genomic_DNA"/>
</dbReference>
<dbReference type="PROSITE" id="PS50043">
    <property type="entry name" value="HTH_LUXR_2"/>
    <property type="match status" value="1"/>
</dbReference>
<reference evidence="9" key="1">
    <citation type="journal article" date="2020" name="Microbiol. Resour. Announc.">
        <title>Draft Genome Sequences of Thiorhodococcus mannitoliphagus and Thiorhodococcus minor, Purple Sulfur Photosynthetic Bacteria in the Gammaproteobacterial Family Chromatiaceae.</title>
        <authorList>
            <person name="Aviles F.A."/>
            <person name="Meyer T.E."/>
            <person name="Kyndt J.A."/>
        </authorList>
    </citation>
    <scope>NUCLEOTIDE SEQUENCE [LARGE SCALE GENOMIC DNA]</scope>
    <source>
        <strain evidence="9">DSM 18266</strain>
    </source>
</reference>
<dbReference type="InterPro" id="IPR011006">
    <property type="entry name" value="CheY-like_superfamily"/>
</dbReference>
<evidence type="ECO:0000256" key="1">
    <source>
        <dbReference type="ARBA" id="ARBA00022553"/>
    </source>
</evidence>
<dbReference type="RefSeq" id="WP_164655148.1">
    <property type="nucleotide sequence ID" value="NZ_JAAIJR010000080.1"/>
</dbReference>
<dbReference type="CDD" id="cd06170">
    <property type="entry name" value="LuxR_C_like"/>
    <property type="match status" value="1"/>
</dbReference>
<dbReference type="PANTHER" id="PTHR43214:SF41">
    <property type="entry name" value="NITRATE_NITRITE RESPONSE REGULATOR PROTEIN NARP"/>
    <property type="match status" value="1"/>
</dbReference>
<sequence>MPADQETRLTLILCDDHALFREGLSLLLGQQRGWQVLAEAANGAEAVRLAGELQPDIAILDVAMPTMSGIEAAHAIREISRGTRIVALSMYSDAHYRRLMSEAGAAAYVLKNEASAELVEAIHAVLRGEIYVSPLIERSLTPDPQDHAERDLNLLSERELAVLRLMVEGVRTKEIAEALGISAKTVETYRARMMQKLGVDSLAGLIKLAFRTGLTPLN</sequence>
<evidence type="ECO:0000313" key="8">
    <source>
        <dbReference type="EMBL" id="NEX22051.1"/>
    </source>
</evidence>
<evidence type="ECO:0000256" key="2">
    <source>
        <dbReference type="ARBA" id="ARBA00023015"/>
    </source>
</evidence>
<dbReference type="SUPFAM" id="SSF52172">
    <property type="entry name" value="CheY-like"/>
    <property type="match status" value="1"/>
</dbReference>
<feature type="domain" description="Response regulatory" evidence="7">
    <location>
        <begin position="10"/>
        <end position="126"/>
    </location>
</feature>
<dbReference type="PROSITE" id="PS50110">
    <property type="entry name" value="RESPONSE_REGULATORY"/>
    <property type="match status" value="1"/>
</dbReference>
<dbReference type="CDD" id="cd17535">
    <property type="entry name" value="REC_NarL-like"/>
    <property type="match status" value="1"/>
</dbReference>
<comment type="caution">
    <text evidence="8">The sequence shown here is derived from an EMBL/GenBank/DDBJ whole genome shotgun (WGS) entry which is preliminary data.</text>
</comment>
<dbReference type="GO" id="GO:0000160">
    <property type="term" value="P:phosphorelay signal transduction system"/>
    <property type="evidence" value="ECO:0007669"/>
    <property type="project" value="InterPro"/>
</dbReference>
<gene>
    <name evidence="8" type="ORF">G3480_17350</name>
</gene>
<dbReference type="InterPro" id="IPR000792">
    <property type="entry name" value="Tscrpt_reg_LuxR_C"/>
</dbReference>
<keyword evidence="2" id="KW-0805">Transcription regulation</keyword>
<evidence type="ECO:0000256" key="5">
    <source>
        <dbReference type="PROSITE-ProRule" id="PRU00169"/>
    </source>
</evidence>
<evidence type="ECO:0000256" key="4">
    <source>
        <dbReference type="ARBA" id="ARBA00023163"/>
    </source>
</evidence>
<dbReference type="SMART" id="SM00448">
    <property type="entry name" value="REC"/>
    <property type="match status" value="1"/>
</dbReference>
<dbReference type="InterPro" id="IPR016032">
    <property type="entry name" value="Sig_transdc_resp-reg_C-effctor"/>
</dbReference>
<dbReference type="Proteomes" id="UP000471640">
    <property type="component" value="Unassembled WGS sequence"/>
</dbReference>
<dbReference type="Pfam" id="PF00072">
    <property type="entry name" value="Response_reg"/>
    <property type="match status" value="1"/>
</dbReference>
<dbReference type="Gene3D" id="3.40.50.2300">
    <property type="match status" value="1"/>
</dbReference>
<evidence type="ECO:0000259" key="6">
    <source>
        <dbReference type="PROSITE" id="PS50043"/>
    </source>
</evidence>
<dbReference type="SMART" id="SM00421">
    <property type="entry name" value="HTH_LUXR"/>
    <property type="match status" value="1"/>
</dbReference>
<dbReference type="InterPro" id="IPR058245">
    <property type="entry name" value="NreC/VraR/RcsB-like_REC"/>
</dbReference>
<dbReference type="GO" id="GO:0003677">
    <property type="term" value="F:DNA binding"/>
    <property type="evidence" value="ECO:0007669"/>
    <property type="project" value="UniProtKB-KW"/>
</dbReference>
<dbReference type="PRINTS" id="PR00038">
    <property type="entry name" value="HTHLUXR"/>
</dbReference>
<dbReference type="PROSITE" id="PS00622">
    <property type="entry name" value="HTH_LUXR_1"/>
    <property type="match status" value="1"/>
</dbReference>
<feature type="domain" description="HTH luxR-type" evidence="6">
    <location>
        <begin position="148"/>
        <end position="213"/>
    </location>
</feature>
<evidence type="ECO:0000256" key="3">
    <source>
        <dbReference type="ARBA" id="ARBA00023125"/>
    </source>
</evidence>
<dbReference type="PANTHER" id="PTHR43214">
    <property type="entry name" value="TWO-COMPONENT RESPONSE REGULATOR"/>
    <property type="match status" value="1"/>
</dbReference>
<reference evidence="8 9" key="2">
    <citation type="submission" date="2020-02" db="EMBL/GenBank/DDBJ databases">
        <title>Genome sequences of Thiorhodococcus mannitoliphagus and Thiorhodococcus minor, purple sulfur photosynthetic bacteria in the gammaproteobacterial family, Chromatiaceae.</title>
        <authorList>
            <person name="Aviles F.A."/>
            <person name="Meyer T.E."/>
            <person name="Kyndt J.A."/>
        </authorList>
    </citation>
    <scope>NUCLEOTIDE SEQUENCE [LARGE SCALE GENOMIC DNA]</scope>
    <source>
        <strain evidence="8 9">DSM 18266</strain>
    </source>
</reference>
<accession>A0A6P1DYG6</accession>
<keyword evidence="3" id="KW-0238">DNA-binding</keyword>
<keyword evidence="9" id="KW-1185">Reference proteome</keyword>
<dbReference type="SUPFAM" id="SSF46894">
    <property type="entry name" value="C-terminal effector domain of the bipartite response regulators"/>
    <property type="match status" value="1"/>
</dbReference>
<dbReference type="GO" id="GO:0006355">
    <property type="term" value="P:regulation of DNA-templated transcription"/>
    <property type="evidence" value="ECO:0007669"/>
    <property type="project" value="InterPro"/>
</dbReference>
<evidence type="ECO:0000259" key="7">
    <source>
        <dbReference type="PROSITE" id="PS50110"/>
    </source>
</evidence>
<keyword evidence="4" id="KW-0804">Transcription</keyword>